<dbReference type="EMBL" id="FNTD01000004">
    <property type="protein sequence ID" value="SED00779.1"/>
    <property type="molecule type" value="Genomic_DNA"/>
</dbReference>
<feature type="region of interest" description="Disordered" evidence="1">
    <location>
        <begin position="1"/>
        <end position="58"/>
    </location>
</feature>
<feature type="compositionally biased region" description="Basic and acidic residues" evidence="1">
    <location>
        <begin position="39"/>
        <end position="58"/>
    </location>
</feature>
<reference evidence="2 3" key="1">
    <citation type="submission" date="2016-10" db="EMBL/GenBank/DDBJ databases">
        <authorList>
            <person name="de Groot N.N."/>
        </authorList>
    </citation>
    <scope>NUCLEOTIDE SEQUENCE [LARGE SCALE GENOMIC DNA]</scope>
    <source>
        <strain evidence="2 3">DSM 40306</strain>
    </source>
</reference>
<sequence>MGMKDQQGQAGQHKGKGKTDQARERAGQRGQQQPQPNRGRQDMDDTEMQDRLDQDYDA</sequence>
<name>A0A1H4X5B8_9ACTN</name>
<dbReference type="Proteomes" id="UP000182375">
    <property type="component" value="Unassembled WGS sequence"/>
</dbReference>
<evidence type="ECO:0000313" key="3">
    <source>
        <dbReference type="Proteomes" id="UP000182375"/>
    </source>
</evidence>
<gene>
    <name evidence="2" type="ORF">SAMN04490357_3523</name>
</gene>
<dbReference type="GeneID" id="95516810"/>
<feature type="compositionally biased region" description="Low complexity" evidence="1">
    <location>
        <begin position="1"/>
        <end position="12"/>
    </location>
</feature>
<feature type="compositionally biased region" description="Low complexity" evidence="1">
    <location>
        <begin position="28"/>
        <end position="38"/>
    </location>
</feature>
<dbReference type="RefSeq" id="WP_167381411.1">
    <property type="nucleotide sequence ID" value="NZ_FNTD01000004.1"/>
</dbReference>
<dbReference type="AlphaFoldDB" id="A0A1H4X5B8"/>
<organism evidence="2 3">
    <name type="scientific">Streptomyces misionensis</name>
    <dbReference type="NCBI Taxonomy" id="67331"/>
    <lineage>
        <taxon>Bacteria</taxon>
        <taxon>Bacillati</taxon>
        <taxon>Actinomycetota</taxon>
        <taxon>Actinomycetes</taxon>
        <taxon>Kitasatosporales</taxon>
        <taxon>Streptomycetaceae</taxon>
        <taxon>Streptomyces</taxon>
    </lineage>
</organism>
<dbReference type="STRING" id="67331.SAMN04490357_3523"/>
<proteinExistence type="predicted"/>
<feature type="compositionally biased region" description="Basic and acidic residues" evidence="1">
    <location>
        <begin position="17"/>
        <end position="27"/>
    </location>
</feature>
<protein>
    <submittedName>
        <fullName evidence="2">Uncharacterized protein</fullName>
    </submittedName>
</protein>
<evidence type="ECO:0000256" key="1">
    <source>
        <dbReference type="SAM" id="MobiDB-lite"/>
    </source>
</evidence>
<accession>A0A1H4X5B8</accession>
<evidence type="ECO:0000313" key="2">
    <source>
        <dbReference type="EMBL" id="SED00779.1"/>
    </source>
</evidence>